<feature type="region of interest" description="Disordered" evidence="1">
    <location>
        <begin position="183"/>
        <end position="228"/>
    </location>
</feature>
<dbReference type="AlphaFoldDB" id="Q5FSY8"/>
<feature type="region of interest" description="Disordered" evidence="1">
    <location>
        <begin position="1"/>
        <end position="29"/>
    </location>
</feature>
<organism evidence="2 3">
    <name type="scientific">Gluconobacter oxydans (strain 621H)</name>
    <name type="common">Gluconobacter suboxydans</name>
    <dbReference type="NCBI Taxonomy" id="290633"/>
    <lineage>
        <taxon>Bacteria</taxon>
        <taxon>Pseudomonadati</taxon>
        <taxon>Pseudomonadota</taxon>
        <taxon>Alphaproteobacteria</taxon>
        <taxon>Acetobacterales</taxon>
        <taxon>Acetobacteraceae</taxon>
        <taxon>Gluconobacter</taxon>
    </lineage>
</organism>
<evidence type="ECO:0000313" key="3">
    <source>
        <dbReference type="Proteomes" id="UP000006375"/>
    </source>
</evidence>
<protein>
    <submittedName>
        <fullName evidence="2">Uncharacterized protein</fullName>
    </submittedName>
</protein>
<dbReference type="KEGG" id="gox:GOX0731"/>
<keyword evidence="3" id="KW-1185">Reference proteome</keyword>
<accession>Q5FSY8</accession>
<feature type="compositionally biased region" description="Basic residues" evidence="1">
    <location>
        <begin position="10"/>
        <end position="20"/>
    </location>
</feature>
<proteinExistence type="predicted"/>
<dbReference type="HOGENOM" id="CLU_098596_0_0_5"/>
<name>Q5FSY8_GLUOX</name>
<evidence type="ECO:0000256" key="1">
    <source>
        <dbReference type="SAM" id="MobiDB-lite"/>
    </source>
</evidence>
<evidence type="ECO:0000313" key="2">
    <source>
        <dbReference type="EMBL" id="AAW60508.1"/>
    </source>
</evidence>
<feature type="compositionally biased region" description="Basic and acidic residues" evidence="1">
    <location>
        <begin position="206"/>
        <end position="226"/>
    </location>
</feature>
<reference evidence="2 3" key="1">
    <citation type="journal article" date="2005" name="Nat. Biotechnol.">
        <title>Complete genome sequence of the acetic acid bacterium Gluconobacter oxydans.</title>
        <authorList>
            <person name="Prust C."/>
            <person name="Hoffmeister M."/>
            <person name="Liesegang H."/>
            <person name="Wiezer A."/>
            <person name="Fricke W.F."/>
            <person name="Ehrenreich A."/>
            <person name="Gottschalk G."/>
            <person name="Deppenmeier U."/>
        </authorList>
    </citation>
    <scope>NUCLEOTIDE SEQUENCE [LARGE SCALE GENOMIC DNA]</scope>
    <source>
        <strain evidence="2 3">621H</strain>
    </source>
</reference>
<dbReference type="EMBL" id="CP000009">
    <property type="protein sequence ID" value="AAW60508.1"/>
    <property type="molecule type" value="Genomic_DNA"/>
</dbReference>
<dbReference type="Proteomes" id="UP000006375">
    <property type="component" value="Chromosome"/>
</dbReference>
<gene>
    <name evidence="2" type="ordered locus">GOX0731</name>
</gene>
<feature type="compositionally biased region" description="Basic and acidic residues" evidence="1">
    <location>
        <begin position="183"/>
        <end position="195"/>
    </location>
</feature>
<dbReference type="STRING" id="290633.GOX0731"/>
<sequence length="246" mass="26798">MLRSRAIPLTRHRLHQKQSHGPHYQNQTSNLRSACPEKLVLESSGHVLTDGVFASAPSGRLVFLGREGVAGRSQLGIRMSCGSAAIGSSIGTTHIRDILHFRGKNVTRNADILIVFGIDAFFLAQRRLRLVHLLERVDAGIAGRVRVGLQHPEDFVDGKTLLVDRGIVVIGLGLAIIGPGRNRAGEGEGDGERKKSQQQGGTGMALDHDSYVRRKSGPDKDPERGCCRLLQTGRSEEFRRLHGLPA</sequence>